<proteinExistence type="predicted"/>
<feature type="compositionally biased region" description="Basic and acidic residues" evidence="1">
    <location>
        <begin position="126"/>
        <end position="135"/>
    </location>
</feature>
<protein>
    <recommendedName>
        <fullName evidence="4">Protein TIC110, chloroplastic</fullName>
    </recommendedName>
</protein>
<dbReference type="AlphaFoldDB" id="A0AAU9REZ1"/>
<dbReference type="Pfam" id="PF16940">
    <property type="entry name" value="Tic110"/>
    <property type="match status" value="2"/>
</dbReference>
<feature type="compositionally biased region" description="Acidic residues" evidence="1">
    <location>
        <begin position="888"/>
        <end position="906"/>
    </location>
</feature>
<evidence type="ECO:0000313" key="3">
    <source>
        <dbReference type="Proteomes" id="UP000836841"/>
    </source>
</evidence>
<sequence length="1242" mass="137358">MERTKAPSALETQSDFDFAYCISCAQKLGTKDRKSYHWLIIEGKVLHLTDGITSSCDFSKHNPSLSPELWSLQRNHIKYPSKTESSVVSGGIREMETEDWIILPSLLIFSLIFLIRRHRASALTEGAKEPREQTKGRRNRGVSNLHAPESKTGRSFKILLKTLRRYPFPLSSTAFLSSFLPSSLLVKPYDCSGSLTVEGTMNPSLFTSINAPISPSPRSPLLCHFLTPLPLRFSKSQCPTRRHYRVSFPRSSATSSDQPLVSTPSKKPGVHGDKKELTGLQPIVEKMTPPVRLATSAVVLAASIAAGYGLGLRLAGSRNIALGGAAVAGAAGGAVVYALNSAVPEVAAISLHNYVAEFEDPAAVTKDDIERIADRSCVCDERVWCQQRRRGVPGRDLYVTSVLPTEGQSLKGDEVEKIVKFKSALGIDDPDAASMHMEIGRRIFRQRLETGEREGDAEQRRKESTSVITSCMLPVQAFMRLVYVSALVFGDAASFLLPWKRVLKVTDAQVEIAIRENAKQLYAERLKLVGRDINVENLVDLRKAQLSFKLSDELAEDLFREHTRTVAVENISSALGVLKSRTRAVKSMTLVVEELEKVLEFNNLLVSLKSHSEADQFARGLGPVSLIGSLTLDLCGLGGESDFERRMDDLKLLYRAYVTDALSGGRIEENKLVAMSQLRNILGLGTREAEAITVDVTSKAYRKRLSSAVSTGDLEAQDSKAKYLQKLCEELHFDAQKASAIHEEIYRQKLQQCVTDGELSDDNVAALLRLRVMLCIPQQTIEAAHAEICGSIFEKVVRDAISSGVDGYDAETRKSVRKAAHGLRLSRETAMSIASKAVRRVFTNYIRRARAAENRTESAKELKKMIAFNTLVVTEMVADIKGESSDKEPEEPVVEKEEYGEDEEWGSLESLRKTRPDKELAERMGKPGQTEITLKDDLPDRDRIDLYKTYLVYCVTGEVTRIPFGAQITTKRDDSEYLLLNQLGGILGLTSKEIVNIHVGLAEQAFRKQAEVILADGQLTKARVEQLDELQKQVGLPQPQAEKVIKNITTTKLANAIESAVNQGKLNIKEIRELKKANVSLDSMISVSLREKLFKKTVDDIFSSGTGEFDETEVYETIPSDLSIDVEKAKGVVHDLARSRLSNSLIQSVALLRQRNAKGVVSSLNDLLACDKAVPAEPLSWEVSEELSDLYEIYSRSDPKPAPEKVSRLQYLLGIDDSTATALREMEDGALSSAAEEGNFVF</sequence>
<dbReference type="GO" id="GO:0045037">
    <property type="term" value="P:protein import into chloroplast stroma"/>
    <property type="evidence" value="ECO:0007669"/>
    <property type="project" value="TreeGrafter"/>
</dbReference>
<dbReference type="GO" id="GO:0061927">
    <property type="term" value="C:TOC-TIC supercomplex I"/>
    <property type="evidence" value="ECO:0007669"/>
    <property type="project" value="TreeGrafter"/>
</dbReference>
<reference evidence="2 3" key="1">
    <citation type="submission" date="2022-03" db="EMBL/GenBank/DDBJ databases">
        <authorList>
            <person name="Nunn A."/>
            <person name="Chopra R."/>
            <person name="Nunn A."/>
            <person name="Contreras Garrido A."/>
        </authorList>
    </citation>
    <scope>NUCLEOTIDE SEQUENCE [LARGE SCALE GENOMIC DNA]</scope>
</reference>
<feature type="region of interest" description="Disordered" evidence="1">
    <location>
        <begin position="246"/>
        <end position="275"/>
    </location>
</feature>
<organism evidence="2 3">
    <name type="scientific">Thlaspi arvense</name>
    <name type="common">Field penny-cress</name>
    <dbReference type="NCBI Taxonomy" id="13288"/>
    <lineage>
        <taxon>Eukaryota</taxon>
        <taxon>Viridiplantae</taxon>
        <taxon>Streptophyta</taxon>
        <taxon>Embryophyta</taxon>
        <taxon>Tracheophyta</taxon>
        <taxon>Spermatophyta</taxon>
        <taxon>Magnoliopsida</taxon>
        <taxon>eudicotyledons</taxon>
        <taxon>Gunneridae</taxon>
        <taxon>Pentapetalae</taxon>
        <taxon>rosids</taxon>
        <taxon>malvids</taxon>
        <taxon>Brassicales</taxon>
        <taxon>Brassicaceae</taxon>
        <taxon>Thlaspideae</taxon>
        <taxon>Thlaspi</taxon>
    </lineage>
</organism>
<dbReference type="PANTHER" id="PTHR34935:SF3">
    <property type="entry name" value="PROTEIN TIC110, CHLOROPLASTIC"/>
    <property type="match status" value="1"/>
</dbReference>
<feature type="compositionally biased region" description="Basic and acidic residues" evidence="1">
    <location>
        <begin position="910"/>
        <end position="925"/>
    </location>
</feature>
<dbReference type="EMBL" id="OU466857">
    <property type="protein sequence ID" value="CAH2038714.1"/>
    <property type="molecule type" value="Genomic_DNA"/>
</dbReference>
<evidence type="ECO:0008006" key="4">
    <source>
        <dbReference type="Google" id="ProtNLM"/>
    </source>
</evidence>
<feature type="compositionally biased region" description="Polar residues" evidence="1">
    <location>
        <begin position="249"/>
        <end position="265"/>
    </location>
</feature>
<name>A0AAU9REZ1_THLAR</name>
<accession>A0AAU9REZ1</accession>
<feature type="region of interest" description="Disordered" evidence="1">
    <location>
        <begin position="881"/>
        <end position="935"/>
    </location>
</feature>
<evidence type="ECO:0000256" key="1">
    <source>
        <dbReference type="SAM" id="MobiDB-lite"/>
    </source>
</evidence>
<evidence type="ECO:0000313" key="2">
    <source>
        <dbReference type="EMBL" id="CAH2038714.1"/>
    </source>
</evidence>
<feature type="region of interest" description="Disordered" evidence="1">
    <location>
        <begin position="124"/>
        <end position="148"/>
    </location>
</feature>
<dbReference type="PANTHER" id="PTHR34935">
    <property type="entry name" value="PROTEIN TIC110, CHLOROPLASTIC"/>
    <property type="match status" value="1"/>
</dbReference>
<dbReference type="InterPro" id="IPR031610">
    <property type="entry name" value="TIC110"/>
</dbReference>
<dbReference type="Proteomes" id="UP000836841">
    <property type="component" value="Chromosome 1"/>
</dbReference>
<keyword evidence="3" id="KW-1185">Reference proteome</keyword>
<gene>
    <name evidence="2" type="ORF">TAV2_LOCUS1957</name>
</gene>